<name>A0ABQ7CMF7_BRACR</name>
<dbReference type="Proteomes" id="UP000266723">
    <property type="component" value="Unassembled WGS sequence"/>
</dbReference>
<evidence type="ECO:0000313" key="3">
    <source>
        <dbReference type="Proteomes" id="UP000266723"/>
    </source>
</evidence>
<keyword evidence="3" id="KW-1185">Reference proteome</keyword>
<dbReference type="EMBL" id="QGKV02000759">
    <property type="protein sequence ID" value="KAF3560537.1"/>
    <property type="molecule type" value="Genomic_DNA"/>
</dbReference>
<accession>A0ABQ7CMF7</accession>
<gene>
    <name evidence="2" type="ORF">DY000_02015272</name>
</gene>
<organism evidence="2 3">
    <name type="scientific">Brassica cretica</name>
    <name type="common">Mustard</name>
    <dbReference type="NCBI Taxonomy" id="69181"/>
    <lineage>
        <taxon>Eukaryota</taxon>
        <taxon>Viridiplantae</taxon>
        <taxon>Streptophyta</taxon>
        <taxon>Embryophyta</taxon>
        <taxon>Tracheophyta</taxon>
        <taxon>Spermatophyta</taxon>
        <taxon>Magnoliopsida</taxon>
        <taxon>eudicotyledons</taxon>
        <taxon>Gunneridae</taxon>
        <taxon>Pentapetalae</taxon>
        <taxon>rosids</taxon>
        <taxon>malvids</taxon>
        <taxon>Brassicales</taxon>
        <taxon>Brassicaceae</taxon>
        <taxon>Brassiceae</taxon>
        <taxon>Brassica</taxon>
    </lineage>
</organism>
<reference evidence="2 3" key="1">
    <citation type="journal article" date="2020" name="BMC Genomics">
        <title>Intraspecific diversification of the crop wild relative Brassica cretica Lam. using demographic model selection.</title>
        <authorList>
            <person name="Kioukis A."/>
            <person name="Michalopoulou V.A."/>
            <person name="Briers L."/>
            <person name="Pirintsos S."/>
            <person name="Studholme D.J."/>
            <person name="Pavlidis P."/>
            <person name="Sarris P.F."/>
        </authorList>
    </citation>
    <scope>NUCLEOTIDE SEQUENCE [LARGE SCALE GENOMIC DNA]</scope>
    <source>
        <strain evidence="3">cv. PFS-1207/04</strain>
    </source>
</reference>
<feature type="region of interest" description="Disordered" evidence="1">
    <location>
        <begin position="57"/>
        <end position="84"/>
    </location>
</feature>
<comment type="caution">
    <text evidence="2">The sequence shown here is derived from an EMBL/GenBank/DDBJ whole genome shotgun (WGS) entry which is preliminary data.</text>
</comment>
<feature type="compositionally biased region" description="Low complexity" evidence="1">
    <location>
        <begin position="57"/>
        <end position="82"/>
    </location>
</feature>
<sequence length="147" mass="16055">MCCVLRNFCVSLSLDGSTSYISPSLHFVKITVYLYLSSMTPPVISSSVKDRMKDSASLSSDSASLSVDSTSLSLSSTTPRLSRSPRRLHVSLALLDDSASLSLSSMAHLVEESLHLSLRPVALLDKIKSKDRRIKRHEGSSKKRTVV</sequence>
<protein>
    <recommendedName>
        <fullName evidence="4">REJ domain-containing protein</fullName>
    </recommendedName>
</protein>
<evidence type="ECO:0008006" key="4">
    <source>
        <dbReference type="Google" id="ProtNLM"/>
    </source>
</evidence>
<evidence type="ECO:0000313" key="2">
    <source>
        <dbReference type="EMBL" id="KAF3560537.1"/>
    </source>
</evidence>
<evidence type="ECO:0000256" key="1">
    <source>
        <dbReference type="SAM" id="MobiDB-lite"/>
    </source>
</evidence>
<proteinExistence type="predicted"/>